<keyword evidence="1" id="KW-1133">Transmembrane helix</keyword>
<dbReference type="RefSeq" id="WP_303886717.1">
    <property type="nucleotide sequence ID" value="NZ_JAGZCC010000022.1"/>
</dbReference>
<protein>
    <submittedName>
        <fullName evidence="2">Uncharacterized protein</fullName>
    </submittedName>
</protein>
<organism evidence="2 3">
    <name type="scientific">Thomasclavelia spiroformis</name>
    <dbReference type="NCBI Taxonomy" id="29348"/>
    <lineage>
        <taxon>Bacteria</taxon>
        <taxon>Bacillati</taxon>
        <taxon>Bacillota</taxon>
        <taxon>Erysipelotrichia</taxon>
        <taxon>Erysipelotrichales</taxon>
        <taxon>Coprobacillaceae</taxon>
        <taxon>Thomasclavelia</taxon>
    </lineage>
</organism>
<sequence length="189" mass="22537">MLWQNKSYDLISYLEIGFGFIALICLISLLWLWYHPKYQNRFNSIGFLGKLIVGFDLYLLLDKIAHLLYILYEVYLQHLKYNFYDFILLGSDILLTIILIISTYLFIHYLNHLLKDHDKYMLKKAFKAYNCLTLIFIFKDVVLKIICDFLIEVRNIGLHYHSYNINALMVTVVLMLLLGLVINFYQNEN</sequence>
<dbReference type="AlphaFoldDB" id="A0A943EHR1"/>
<proteinExistence type="predicted"/>
<gene>
    <name evidence="2" type="ORF">KHX14_04965</name>
</gene>
<evidence type="ECO:0000256" key="1">
    <source>
        <dbReference type="SAM" id="Phobius"/>
    </source>
</evidence>
<keyword evidence="1" id="KW-0812">Transmembrane</keyword>
<dbReference type="EMBL" id="JAGZCC010000022">
    <property type="protein sequence ID" value="MBS5588156.1"/>
    <property type="molecule type" value="Genomic_DNA"/>
</dbReference>
<feature type="transmembrane region" description="Helical" evidence="1">
    <location>
        <begin position="45"/>
        <end position="71"/>
    </location>
</feature>
<name>A0A943EHR1_9FIRM</name>
<feature type="transmembrane region" description="Helical" evidence="1">
    <location>
        <begin position="163"/>
        <end position="185"/>
    </location>
</feature>
<keyword evidence="1" id="KW-0472">Membrane</keyword>
<accession>A0A943EHR1</accession>
<reference evidence="2" key="1">
    <citation type="submission" date="2021-02" db="EMBL/GenBank/DDBJ databases">
        <title>Infant gut strain persistence is associated with maternal origin, phylogeny, and functional potential including surface adhesion and iron acquisition.</title>
        <authorList>
            <person name="Lou Y.C."/>
        </authorList>
    </citation>
    <scope>NUCLEOTIDE SEQUENCE</scope>
    <source>
        <strain evidence="2">L3_108_000G1_dasL3_108_000G1_metabat.metabat.11</strain>
    </source>
</reference>
<feature type="transmembrane region" description="Helical" evidence="1">
    <location>
        <begin position="128"/>
        <end position="151"/>
    </location>
</feature>
<comment type="caution">
    <text evidence="2">The sequence shown here is derived from an EMBL/GenBank/DDBJ whole genome shotgun (WGS) entry which is preliminary data.</text>
</comment>
<dbReference type="Proteomes" id="UP000751224">
    <property type="component" value="Unassembled WGS sequence"/>
</dbReference>
<feature type="transmembrane region" description="Helical" evidence="1">
    <location>
        <begin position="83"/>
        <end position="107"/>
    </location>
</feature>
<evidence type="ECO:0000313" key="3">
    <source>
        <dbReference type="Proteomes" id="UP000751224"/>
    </source>
</evidence>
<evidence type="ECO:0000313" key="2">
    <source>
        <dbReference type="EMBL" id="MBS5588156.1"/>
    </source>
</evidence>
<feature type="transmembrane region" description="Helical" evidence="1">
    <location>
        <begin position="12"/>
        <end position="33"/>
    </location>
</feature>